<comment type="similarity">
    <text evidence="2 6">Belongs to the peroxisomal membrane protein PXMP2/4 family.</text>
</comment>
<evidence type="ECO:0000256" key="3">
    <source>
        <dbReference type="ARBA" id="ARBA00022692"/>
    </source>
</evidence>
<dbReference type="Proteomes" id="UP001344447">
    <property type="component" value="Unassembled WGS sequence"/>
</dbReference>
<dbReference type="InterPro" id="IPR007248">
    <property type="entry name" value="Mpv17_PMP22"/>
</dbReference>
<evidence type="ECO:0000256" key="5">
    <source>
        <dbReference type="ARBA" id="ARBA00023136"/>
    </source>
</evidence>
<feature type="transmembrane region" description="Helical" evidence="6">
    <location>
        <begin position="132"/>
        <end position="152"/>
    </location>
</feature>
<reference evidence="7 8" key="1">
    <citation type="submission" date="2023-11" db="EMBL/GenBank/DDBJ databases">
        <title>Dfirmibasis_genome.</title>
        <authorList>
            <person name="Edelbroek B."/>
            <person name="Kjellin J."/>
            <person name="Jerlstrom-Hultqvist J."/>
            <person name="Soderbom F."/>
        </authorList>
    </citation>
    <scope>NUCLEOTIDE SEQUENCE [LARGE SCALE GENOMIC DNA]</scope>
    <source>
        <strain evidence="7 8">TNS-C-14</strain>
    </source>
</reference>
<evidence type="ECO:0000313" key="8">
    <source>
        <dbReference type="Proteomes" id="UP001344447"/>
    </source>
</evidence>
<keyword evidence="4 6" id="KW-1133">Transmembrane helix</keyword>
<dbReference type="EMBL" id="JAVFKY010000001">
    <property type="protein sequence ID" value="KAK5582942.1"/>
    <property type="molecule type" value="Genomic_DNA"/>
</dbReference>
<evidence type="ECO:0000256" key="2">
    <source>
        <dbReference type="ARBA" id="ARBA00006824"/>
    </source>
</evidence>
<keyword evidence="8" id="KW-1185">Reference proteome</keyword>
<dbReference type="PANTHER" id="PTHR11266:SF17">
    <property type="entry name" value="PROTEIN MPV17"/>
    <property type="match status" value="1"/>
</dbReference>
<feature type="transmembrane region" description="Helical" evidence="6">
    <location>
        <begin position="60"/>
        <end position="79"/>
    </location>
</feature>
<dbReference type="AlphaFoldDB" id="A0AAN7U6G0"/>
<name>A0AAN7U6G0_9MYCE</name>
<proteinExistence type="inferred from homology"/>
<dbReference type="GO" id="GO:0016020">
    <property type="term" value="C:membrane"/>
    <property type="evidence" value="ECO:0007669"/>
    <property type="project" value="UniProtKB-SubCell"/>
</dbReference>
<protein>
    <submittedName>
        <fullName evidence="7">Uncharacterized protein</fullName>
    </submittedName>
</protein>
<evidence type="ECO:0000256" key="1">
    <source>
        <dbReference type="ARBA" id="ARBA00004141"/>
    </source>
</evidence>
<evidence type="ECO:0000313" key="7">
    <source>
        <dbReference type="EMBL" id="KAK5582942.1"/>
    </source>
</evidence>
<gene>
    <name evidence="7" type="ORF">RB653_004531</name>
</gene>
<comment type="subcellular location">
    <subcellularLocation>
        <location evidence="1">Membrane</location>
        <topology evidence="1">Multi-pass membrane protein</topology>
    </subcellularLocation>
</comment>
<evidence type="ECO:0000256" key="6">
    <source>
        <dbReference type="RuleBase" id="RU363053"/>
    </source>
</evidence>
<comment type="caution">
    <text evidence="7">The sequence shown here is derived from an EMBL/GenBank/DDBJ whole genome shotgun (WGS) entry which is preliminary data.</text>
</comment>
<accession>A0AAN7U6G0</accession>
<dbReference type="GO" id="GO:0005739">
    <property type="term" value="C:mitochondrion"/>
    <property type="evidence" value="ECO:0007669"/>
    <property type="project" value="TreeGrafter"/>
</dbReference>
<keyword evidence="3 6" id="KW-0812">Transmembrane</keyword>
<sequence>MRKLWGLYLGLLDNHPLVTKSLSTGFLMGTGDILAQKFEHKFKGTNGDEKGEFKLNYKRVITMSTVGVLYSGPMLHYWYKSLDVMIKGESKSVVIKKMLVDQLVFAPFAIGGFMTVMNFINNSGELKDLDNFPSSLFYAVKINWLLWPAAQIVNFSLVPPNLRVLYSSIISIFWSMFLSHISFDKDHTTRNHNKTKEIN</sequence>
<organism evidence="7 8">
    <name type="scientific">Dictyostelium firmibasis</name>
    <dbReference type="NCBI Taxonomy" id="79012"/>
    <lineage>
        <taxon>Eukaryota</taxon>
        <taxon>Amoebozoa</taxon>
        <taxon>Evosea</taxon>
        <taxon>Eumycetozoa</taxon>
        <taxon>Dictyostelia</taxon>
        <taxon>Dictyosteliales</taxon>
        <taxon>Dictyosteliaceae</taxon>
        <taxon>Dictyostelium</taxon>
    </lineage>
</organism>
<dbReference type="PANTHER" id="PTHR11266">
    <property type="entry name" value="PEROXISOMAL MEMBRANE PROTEIN 2, PXMP2 MPV17"/>
    <property type="match status" value="1"/>
</dbReference>
<feature type="transmembrane region" description="Helical" evidence="6">
    <location>
        <begin position="99"/>
        <end position="120"/>
    </location>
</feature>
<dbReference type="Pfam" id="PF04117">
    <property type="entry name" value="Mpv17_PMP22"/>
    <property type="match status" value="1"/>
</dbReference>
<keyword evidence="5 6" id="KW-0472">Membrane</keyword>
<feature type="transmembrane region" description="Helical" evidence="6">
    <location>
        <begin position="164"/>
        <end position="183"/>
    </location>
</feature>
<evidence type="ECO:0000256" key="4">
    <source>
        <dbReference type="ARBA" id="ARBA00022989"/>
    </source>
</evidence>